<reference evidence="6 7" key="1">
    <citation type="submission" date="2021-01" db="EMBL/GenBank/DDBJ databases">
        <title>WGS of actinomycetes isolated from Thailand.</title>
        <authorList>
            <person name="Thawai C."/>
        </authorList>
    </citation>
    <scope>NUCLEOTIDE SEQUENCE [LARGE SCALE GENOMIC DNA]</scope>
    <source>
        <strain evidence="6 7">CA1R205</strain>
    </source>
</reference>
<dbReference type="PANTHER" id="PTHR30419:SF24">
    <property type="entry name" value="HTH-TYPE TRANSCRIPTIONAL REGULATOR CZCR"/>
    <property type="match status" value="1"/>
</dbReference>
<dbReference type="InterPro" id="IPR036390">
    <property type="entry name" value="WH_DNA-bd_sf"/>
</dbReference>
<dbReference type="PROSITE" id="PS50931">
    <property type="entry name" value="HTH_LYSR"/>
    <property type="match status" value="1"/>
</dbReference>
<protein>
    <submittedName>
        <fullName evidence="6">LysR family transcriptional regulator</fullName>
    </submittedName>
</protein>
<keyword evidence="3" id="KW-0238">DNA-binding</keyword>
<dbReference type="EMBL" id="JAERRF010000020">
    <property type="protein sequence ID" value="MBL1100535.1"/>
    <property type="molecule type" value="Genomic_DNA"/>
</dbReference>
<dbReference type="CDD" id="cd05466">
    <property type="entry name" value="PBP2_LTTR_substrate"/>
    <property type="match status" value="1"/>
</dbReference>
<dbReference type="RefSeq" id="WP_201878709.1">
    <property type="nucleotide sequence ID" value="NZ_JAERRF010000020.1"/>
</dbReference>
<dbReference type="Pfam" id="PF03466">
    <property type="entry name" value="LysR_substrate"/>
    <property type="match status" value="1"/>
</dbReference>
<dbReference type="Gene3D" id="1.10.10.10">
    <property type="entry name" value="Winged helix-like DNA-binding domain superfamily/Winged helix DNA-binding domain"/>
    <property type="match status" value="1"/>
</dbReference>
<comment type="caution">
    <text evidence="6">The sequence shown here is derived from an EMBL/GenBank/DDBJ whole genome shotgun (WGS) entry which is preliminary data.</text>
</comment>
<dbReference type="InterPro" id="IPR000847">
    <property type="entry name" value="LysR_HTH_N"/>
</dbReference>
<dbReference type="Gene3D" id="3.40.190.290">
    <property type="match status" value="1"/>
</dbReference>
<dbReference type="Proteomes" id="UP000634229">
    <property type="component" value="Unassembled WGS sequence"/>
</dbReference>
<dbReference type="InterPro" id="IPR005119">
    <property type="entry name" value="LysR_subst-bd"/>
</dbReference>
<dbReference type="SUPFAM" id="SSF53850">
    <property type="entry name" value="Periplasmic binding protein-like II"/>
    <property type="match status" value="1"/>
</dbReference>
<dbReference type="Pfam" id="PF00126">
    <property type="entry name" value="HTH_1"/>
    <property type="match status" value="1"/>
</dbReference>
<evidence type="ECO:0000256" key="1">
    <source>
        <dbReference type="ARBA" id="ARBA00009437"/>
    </source>
</evidence>
<evidence type="ECO:0000313" key="6">
    <source>
        <dbReference type="EMBL" id="MBL1100535.1"/>
    </source>
</evidence>
<organism evidence="6 7">
    <name type="scientific">Streptomyces coffeae</name>
    <dbReference type="NCBI Taxonomy" id="621382"/>
    <lineage>
        <taxon>Bacteria</taxon>
        <taxon>Bacillati</taxon>
        <taxon>Actinomycetota</taxon>
        <taxon>Actinomycetes</taxon>
        <taxon>Kitasatosporales</taxon>
        <taxon>Streptomycetaceae</taxon>
        <taxon>Streptomyces</taxon>
    </lineage>
</organism>
<dbReference type="InterPro" id="IPR050950">
    <property type="entry name" value="HTH-type_LysR_regulators"/>
</dbReference>
<evidence type="ECO:0000313" key="7">
    <source>
        <dbReference type="Proteomes" id="UP000634229"/>
    </source>
</evidence>
<evidence type="ECO:0000256" key="4">
    <source>
        <dbReference type="ARBA" id="ARBA00023163"/>
    </source>
</evidence>
<name>A0ABS1NKE8_9ACTN</name>
<proteinExistence type="inferred from homology"/>
<sequence length="298" mass="31972">MKGPGAFPTLKQLNLFLALVNSDTIASAGASLGMTSSATSHALRALEATLGTAVVDRNAPGVELTYAGQQILPHVRDVFAALQLIQTTAAASAGLKAGLLRIGSFGASSSLTLLPPLLAGFRKRYPGVEVYVTEKTDLEIEQDLTERRIEIGVVTLPKPQFDTLPLAVDDMVAVVPERHELADTDPIDLRDLGQHPVILTHAGSQELIARMFTRAGIQPKVTHELQQLISLLEFVAQGHGVSIVASLALPDHHDGVVYRRITPRSSRRVGLACLNEGRLSPAAAALWRQARTMHTRAE</sequence>
<comment type="similarity">
    <text evidence="1">Belongs to the LysR transcriptional regulatory family.</text>
</comment>
<feature type="domain" description="HTH lysR-type" evidence="5">
    <location>
        <begin position="8"/>
        <end position="65"/>
    </location>
</feature>
<keyword evidence="2" id="KW-0805">Transcription regulation</keyword>
<accession>A0ABS1NKE8</accession>
<evidence type="ECO:0000259" key="5">
    <source>
        <dbReference type="PROSITE" id="PS50931"/>
    </source>
</evidence>
<dbReference type="InterPro" id="IPR036388">
    <property type="entry name" value="WH-like_DNA-bd_sf"/>
</dbReference>
<evidence type="ECO:0000256" key="2">
    <source>
        <dbReference type="ARBA" id="ARBA00023015"/>
    </source>
</evidence>
<keyword evidence="4" id="KW-0804">Transcription</keyword>
<keyword evidence="7" id="KW-1185">Reference proteome</keyword>
<evidence type="ECO:0000256" key="3">
    <source>
        <dbReference type="ARBA" id="ARBA00023125"/>
    </source>
</evidence>
<gene>
    <name evidence="6" type="ORF">JK363_28420</name>
</gene>
<dbReference type="PANTHER" id="PTHR30419">
    <property type="entry name" value="HTH-TYPE TRANSCRIPTIONAL REGULATOR YBHD"/>
    <property type="match status" value="1"/>
</dbReference>
<dbReference type="SUPFAM" id="SSF46785">
    <property type="entry name" value="Winged helix' DNA-binding domain"/>
    <property type="match status" value="1"/>
</dbReference>